<proteinExistence type="predicted"/>
<sequence length="178" mass="19438">MPPGHFASSLENSWLLTWTKSIPPFAALQRYNFFELYRQPQNPAVEGRCALKAGPSCLSAWLDQPNALVDYRPLPSVTKDKQNPGLDLAKTVGPPAISAIAVTRLLPIQPTLADGGWRLASGACLALPRLRVRGLFRVSERPAAPLHAVVCFFSPSASKFTSRPNPREPNGRRLALDT</sequence>
<protein>
    <submittedName>
        <fullName evidence="2">Uncharacterized protein</fullName>
    </submittedName>
</protein>
<feature type="region of interest" description="Disordered" evidence="1">
    <location>
        <begin position="158"/>
        <end position="178"/>
    </location>
</feature>
<feature type="compositionally biased region" description="Basic and acidic residues" evidence="1">
    <location>
        <begin position="165"/>
        <end position="178"/>
    </location>
</feature>
<keyword evidence="3" id="KW-1185">Reference proteome</keyword>
<evidence type="ECO:0000256" key="1">
    <source>
        <dbReference type="SAM" id="MobiDB-lite"/>
    </source>
</evidence>
<evidence type="ECO:0000313" key="3">
    <source>
        <dbReference type="Proteomes" id="UP000070328"/>
    </source>
</evidence>
<dbReference type="EMBL" id="JFBX01000591">
    <property type="protein sequence ID" value="KXH34165.1"/>
    <property type="molecule type" value="Genomic_DNA"/>
</dbReference>
<gene>
    <name evidence="2" type="ORF">CSIM01_07167</name>
</gene>
<name>A0A135SE55_9PEZI</name>
<dbReference type="AlphaFoldDB" id="A0A135SE55"/>
<accession>A0A135SE55</accession>
<evidence type="ECO:0000313" key="2">
    <source>
        <dbReference type="EMBL" id="KXH34165.1"/>
    </source>
</evidence>
<dbReference type="Proteomes" id="UP000070328">
    <property type="component" value="Unassembled WGS sequence"/>
</dbReference>
<reference evidence="2 3" key="1">
    <citation type="submission" date="2014-02" db="EMBL/GenBank/DDBJ databases">
        <title>The genome sequence of Colletotrichum simmondsii CBS122122.</title>
        <authorList>
            <person name="Baroncelli R."/>
            <person name="Thon M.R."/>
        </authorList>
    </citation>
    <scope>NUCLEOTIDE SEQUENCE [LARGE SCALE GENOMIC DNA]</scope>
    <source>
        <strain evidence="2 3">CBS122122</strain>
    </source>
</reference>
<comment type="caution">
    <text evidence="2">The sequence shown here is derived from an EMBL/GenBank/DDBJ whole genome shotgun (WGS) entry which is preliminary data.</text>
</comment>
<organism evidence="2 3">
    <name type="scientific">Colletotrichum simmondsii</name>
    <dbReference type="NCBI Taxonomy" id="703756"/>
    <lineage>
        <taxon>Eukaryota</taxon>
        <taxon>Fungi</taxon>
        <taxon>Dikarya</taxon>
        <taxon>Ascomycota</taxon>
        <taxon>Pezizomycotina</taxon>
        <taxon>Sordariomycetes</taxon>
        <taxon>Hypocreomycetidae</taxon>
        <taxon>Glomerellales</taxon>
        <taxon>Glomerellaceae</taxon>
        <taxon>Colletotrichum</taxon>
        <taxon>Colletotrichum acutatum species complex</taxon>
    </lineage>
</organism>